<evidence type="ECO:0000256" key="1">
    <source>
        <dbReference type="ARBA" id="ARBA00008136"/>
    </source>
</evidence>
<evidence type="ECO:0000256" key="3">
    <source>
        <dbReference type="ARBA" id="ARBA00022670"/>
    </source>
</evidence>
<feature type="compositionally biased region" description="Polar residues" evidence="12">
    <location>
        <begin position="322"/>
        <end position="332"/>
    </location>
</feature>
<evidence type="ECO:0000256" key="11">
    <source>
        <dbReference type="ARBA" id="ARBA00031130"/>
    </source>
</evidence>
<keyword evidence="5" id="KW-0378">Hydrolase</keyword>
<evidence type="ECO:0000256" key="4">
    <source>
        <dbReference type="ARBA" id="ARBA00022763"/>
    </source>
</evidence>
<evidence type="ECO:0000256" key="5">
    <source>
        <dbReference type="ARBA" id="ARBA00022801"/>
    </source>
</evidence>
<protein>
    <recommendedName>
        <fullName evidence="2">Abasic site processing protein HMCES</fullName>
    </recommendedName>
    <alternativeName>
        <fullName evidence="9">Embryonic stem cell-specific 5-hydroxymethylcytosine-binding protein</fullName>
    </alternativeName>
    <alternativeName>
        <fullName evidence="10">Peptidase HMCES</fullName>
    </alternativeName>
    <alternativeName>
        <fullName evidence="11">SRAP domain-containing protein 1</fullName>
    </alternativeName>
</protein>
<feature type="compositionally biased region" description="Low complexity" evidence="12">
    <location>
        <begin position="299"/>
        <end position="315"/>
    </location>
</feature>
<dbReference type="OrthoDB" id="2111841at2759"/>
<evidence type="ECO:0000256" key="6">
    <source>
        <dbReference type="ARBA" id="ARBA00023124"/>
    </source>
</evidence>
<dbReference type="Proteomes" id="UP000085678">
    <property type="component" value="Unplaced"/>
</dbReference>
<dbReference type="InterPro" id="IPR036590">
    <property type="entry name" value="SRAP-like"/>
</dbReference>
<keyword evidence="7" id="KW-0238">DNA-binding</keyword>
<dbReference type="PANTHER" id="PTHR13604">
    <property type="entry name" value="DC12-RELATED"/>
    <property type="match status" value="1"/>
</dbReference>
<dbReference type="InParanoid" id="A0A1S3I9W9"/>
<dbReference type="GO" id="GO:0003697">
    <property type="term" value="F:single-stranded DNA binding"/>
    <property type="evidence" value="ECO:0007669"/>
    <property type="project" value="InterPro"/>
</dbReference>
<keyword evidence="6" id="KW-0190">Covalent protein-DNA linkage</keyword>
<dbReference type="GeneID" id="106161721"/>
<evidence type="ECO:0000256" key="12">
    <source>
        <dbReference type="SAM" id="MobiDB-lite"/>
    </source>
</evidence>
<accession>A0A1S3I9W9</accession>
<dbReference type="GO" id="GO:0006508">
    <property type="term" value="P:proteolysis"/>
    <property type="evidence" value="ECO:0007669"/>
    <property type="project" value="UniProtKB-KW"/>
</dbReference>
<dbReference type="Pfam" id="PF02586">
    <property type="entry name" value="SRAP"/>
    <property type="match status" value="1"/>
</dbReference>
<dbReference type="InterPro" id="IPR003738">
    <property type="entry name" value="SRAP"/>
</dbReference>
<dbReference type="STRING" id="7574.A0A1S3I9W9"/>
<evidence type="ECO:0000256" key="7">
    <source>
        <dbReference type="ARBA" id="ARBA00023125"/>
    </source>
</evidence>
<evidence type="ECO:0000256" key="8">
    <source>
        <dbReference type="ARBA" id="ARBA00023239"/>
    </source>
</evidence>
<dbReference type="Gene3D" id="3.90.1680.10">
    <property type="entry name" value="SOS response associated peptidase-like"/>
    <property type="match status" value="1"/>
</dbReference>
<feature type="compositionally biased region" description="Basic and acidic residues" evidence="12">
    <location>
        <begin position="333"/>
        <end position="349"/>
    </location>
</feature>
<keyword evidence="8" id="KW-0456">Lyase</keyword>
<keyword evidence="13" id="KW-1185">Reference proteome</keyword>
<keyword evidence="4" id="KW-0227">DNA damage</keyword>
<evidence type="ECO:0000256" key="10">
    <source>
        <dbReference type="ARBA" id="ARBA00030898"/>
    </source>
</evidence>
<evidence type="ECO:0000313" key="14">
    <source>
        <dbReference type="RefSeq" id="XP_013394199.1"/>
    </source>
</evidence>
<dbReference type="KEGG" id="lak:106161721"/>
<dbReference type="GO" id="GO:0016829">
    <property type="term" value="F:lyase activity"/>
    <property type="evidence" value="ECO:0007669"/>
    <property type="project" value="UniProtKB-KW"/>
</dbReference>
<dbReference type="GO" id="GO:0106300">
    <property type="term" value="P:protein-DNA covalent cross-linking repair"/>
    <property type="evidence" value="ECO:0007669"/>
    <property type="project" value="InterPro"/>
</dbReference>
<evidence type="ECO:0000256" key="2">
    <source>
        <dbReference type="ARBA" id="ARBA00015888"/>
    </source>
</evidence>
<gene>
    <name evidence="14" type="primary">LOC106161721</name>
</gene>
<dbReference type="SUPFAM" id="SSF143081">
    <property type="entry name" value="BB1717-like"/>
    <property type="match status" value="1"/>
</dbReference>
<proteinExistence type="inferred from homology"/>
<organism evidence="13 14">
    <name type="scientific">Lingula anatina</name>
    <name type="common">Brachiopod</name>
    <name type="synonym">Lingula unguis</name>
    <dbReference type="NCBI Taxonomy" id="7574"/>
    <lineage>
        <taxon>Eukaryota</taxon>
        <taxon>Metazoa</taxon>
        <taxon>Spiralia</taxon>
        <taxon>Lophotrochozoa</taxon>
        <taxon>Brachiopoda</taxon>
        <taxon>Linguliformea</taxon>
        <taxon>Lingulata</taxon>
        <taxon>Lingulida</taxon>
        <taxon>Linguloidea</taxon>
        <taxon>Lingulidae</taxon>
        <taxon>Lingula</taxon>
    </lineage>
</organism>
<keyword evidence="3" id="KW-0645">Protease</keyword>
<dbReference type="GO" id="GO:0008233">
    <property type="term" value="F:peptidase activity"/>
    <property type="evidence" value="ECO:0007669"/>
    <property type="project" value="UniProtKB-KW"/>
</dbReference>
<sequence length="349" mass="39209">MCGRTACTLAPKEICKRCQYTQNGKKVQPNWRQDEGKYRPSFNMSPGQNTPVLVSAKHFEEPSECERVILPMRWGLVPRWHKGDPNKVEYKMNNCRSDSMLQKASFKVPLQRGGRCVVLADGYYEWNTTEDGKKQPYFIYFPKDATSDTEELGVSVKSEKEEEKKTDECDRSRLLTMAGVFDTWKGSDNKDGEPLYTYSVITVEASPSLSWLHHRMPAILETDEDVKQWLDFGEVPLKEAVSVIHPASCLQYHPVSTLVNNSRNNSPECVKAVDLNKKKTSASANMMQAWLGKGKLQDSSSAVSSSKRKSSANVNLAKGVSADSSSNTVNKSVNDKDDEHVTKKPKIEN</sequence>
<comment type="similarity">
    <text evidence="1">Belongs to the SOS response-associated peptidase family.</text>
</comment>
<dbReference type="AlphaFoldDB" id="A0A1S3I9W9"/>
<dbReference type="RefSeq" id="XP_013394199.1">
    <property type="nucleotide sequence ID" value="XM_013538745.1"/>
</dbReference>
<feature type="region of interest" description="Disordered" evidence="12">
    <location>
        <begin position="297"/>
        <end position="349"/>
    </location>
</feature>
<evidence type="ECO:0000256" key="9">
    <source>
        <dbReference type="ARBA" id="ARBA00030390"/>
    </source>
</evidence>
<dbReference type="FunCoup" id="A0A1S3I9W9">
    <property type="interactions" value="1037"/>
</dbReference>
<evidence type="ECO:0000313" key="13">
    <source>
        <dbReference type="Proteomes" id="UP000085678"/>
    </source>
</evidence>
<reference evidence="14" key="1">
    <citation type="submission" date="2025-08" db="UniProtKB">
        <authorList>
            <consortium name="RefSeq"/>
        </authorList>
    </citation>
    <scope>IDENTIFICATION</scope>
    <source>
        <tissue evidence="14">Gonads</tissue>
    </source>
</reference>
<name>A0A1S3I9W9_LINAN</name>
<dbReference type="PANTHER" id="PTHR13604:SF0">
    <property type="entry name" value="ABASIC SITE PROCESSING PROTEIN HMCES"/>
    <property type="match status" value="1"/>
</dbReference>